<reference evidence="1 2" key="1">
    <citation type="journal article" date="2024" name="Nat. Commun.">
        <title>Phylogenomics reveals the evolutionary origins of lichenization in chlorophyte algae.</title>
        <authorList>
            <person name="Puginier C."/>
            <person name="Libourel C."/>
            <person name="Otte J."/>
            <person name="Skaloud P."/>
            <person name="Haon M."/>
            <person name="Grisel S."/>
            <person name="Petersen M."/>
            <person name="Berrin J.G."/>
            <person name="Delaux P.M."/>
            <person name="Dal Grande F."/>
            <person name="Keller J."/>
        </authorList>
    </citation>
    <scope>NUCLEOTIDE SEQUENCE [LARGE SCALE GENOMIC DNA]</scope>
    <source>
        <strain evidence="1 2">SAG 245.80</strain>
    </source>
</reference>
<dbReference type="AlphaFoldDB" id="A0AAW1RS75"/>
<organism evidence="1 2">
    <name type="scientific">Elliptochloris bilobata</name>
    <dbReference type="NCBI Taxonomy" id="381761"/>
    <lineage>
        <taxon>Eukaryota</taxon>
        <taxon>Viridiplantae</taxon>
        <taxon>Chlorophyta</taxon>
        <taxon>core chlorophytes</taxon>
        <taxon>Trebouxiophyceae</taxon>
        <taxon>Trebouxiophyceae incertae sedis</taxon>
        <taxon>Elliptochloris clade</taxon>
        <taxon>Elliptochloris</taxon>
    </lineage>
</organism>
<sequence>MVATVRTQGFAAGTDFLKGDQHVSTKVGGRVDILKEIEGIAFVASITDQTLQTIDSAPWARDLLLSAEKKISSNVHAQAGFDFGAESAFAKATVDTEISNKAAVASATWFQRGHHVRTEGAVELDQNLSLWGTHTFNDASHVANSTWVNLKERDGFVIAPFTVPIATSAAKLTYQRDGYMIEPAVDFNHRAGYLSVSKTHDDKRFRGSYAFKEEVGMLEVGWKPRHHTRFTGADRLALTSVNKLWDGELVPLVRGYIKGPLSRGRGLGPPSIGVIVDYEFEA</sequence>
<dbReference type="EMBL" id="JALJOU010000026">
    <property type="protein sequence ID" value="KAK9836177.1"/>
    <property type="molecule type" value="Genomic_DNA"/>
</dbReference>
<comment type="caution">
    <text evidence="1">The sequence shown here is derived from an EMBL/GenBank/DDBJ whole genome shotgun (WGS) entry which is preliminary data.</text>
</comment>
<keyword evidence="2" id="KW-1185">Reference proteome</keyword>
<accession>A0AAW1RS75</accession>
<evidence type="ECO:0000313" key="2">
    <source>
        <dbReference type="Proteomes" id="UP001445335"/>
    </source>
</evidence>
<name>A0AAW1RS75_9CHLO</name>
<evidence type="ECO:0000313" key="1">
    <source>
        <dbReference type="EMBL" id="KAK9836177.1"/>
    </source>
</evidence>
<dbReference type="Proteomes" id="UP001445335">
    <property type="component" value="Unassembled WGS sequence"/>
</dbReference>
<proteinExistence type="predicted"/>
<protein>
    <submittedName>
        <fullName evidence="1">Uncharacterized protein</fullName>
    </submittedName>
</protein>
<gene>
    <name evidence="1" type="ORF">WJX81_007073</name>
</gene>